<keyword evidence="3" id="KW-1185">Reference proteome</keyword>
<comment type="caution">
    <text evidence="2">The sequence shown here is derived from an EMBL/GenBank/DDBJ whole genome shotgun (WGS) entry which is preliminary data.</text>
</comment>
<dbReference type="STRING" id="5288.A0A5C5FRD9"/>
<accession>A0A5C5FRD9</accession>
<dbReference type="EMBL" id="SOZI01000120">
    <property type="protein sequence ID" value="TNY18816.1"/>
    <property type="molecule type" value="Genomic_DNA"/>
</dbReference>
<dbReference type="Proteomes" id="UP000311382">
    <property type="component" value="Unassembled WGS sequence"/>
</dbReference>
<evidence type="ECO:0000256" key="1">
    <source>
        <dbReference type="SAM" id="SignalP"/>
    </source>
</evidence>
<dbReference type="InterPro" id="IPR009030">
    <property type="entry name" value="Growth_fac_rcpt_cys_sf"/>
</dbReference>
<dbReference type="AlphaFoldDB" id="A0A5C5FRD9"/>
<dbReference type="SUPFAM" id="SSF57184">
    <property type="entry name" value="Growth factor receptor domain"/>
    <property type="match status" value="2"/>
</dbReference>
<feature type="signal peptide" evidence="1">
    <location>
        <begin position="1"/>
        <end position="19"/>
    </location>
</feature>
<sequence>MRYITAFAALVAGAALVSAAPTCASRQYLDTATGLCQRCPSDALTCSSATVALSCQRGSFLTANKDCVTGNKCPPKTFADGATRTCKKCYSSNALTCSNAGELSATSCDSGTCLSAGKCLYVNRLLPGNYCAAGVVTRCSGGDGVSRCDSGGVPTSCKPGYNLAGSKATCVKCNGLEQYNPFSEECYCPTGTYKTDVVGCARCTDFGSLVDACTDTGPTHCMPGARLYQGQCLAECPAGTRPNENTCQDCSEFIGTTCDVAKAESCGLLVDEPTGTCTDTCRQVLGTQELAPTWQDGSVCRTCVGTAADQCSDTGRITACKAPYALHYTPDNVPECLLLSDCLALDPLMYGYYFGSDVGPYQRGFCWQCAPWAPPNEDRTRCMTGRA</sequence>
<organism evidence="2 3">
    <name type="scientific">Rhodotorula diobovata</name>
    <dbReference type="NCBI Taxonomy" id="5288"/>
    <lineage>
        <taxon>Eukaryota</taxon>
        <taxon>Fungi</taxon>
        <taxon>Dikarya</taxon>
        <taxon>Basidiomycota</taxon>
        <taxon>Pucciniomycotina</taxon>
        <taxon>Microbotryomycetes</taxon>
        <taxon>Sporidiobolales</taxon>
        <taxon>Sporidiobolaceae</taxon>
        <taxon>Rhodotorula</taxon>
    </lineage>
</organism>
<evidence type="ECO:0008006" key="4">
    <source>
        <dbReference type="Google" id="ProtNLM"/>
    </source>
</evidence>
<proteinExistence type="predicted"/>
<keyword evidence="1" id="KW-0732">Signal</keyword>
<evidence type="ECO:0000313" key="3">
    <source>
        <dbReference type="Proteomes" id="UP000311382"/>
    </source>
</evidence>
<name>A0A5C5FRD9_9BASI</name>
<dbReference type="OrthoDB" id="2519628at2759"/>
<reference evidence="2 3" key="1">
    <citation type="submission" date="2019-03" db="EMBL/GenBank/DDBJ databases">
        <title>Rhodosporidium diobovatum UCD-FST 08-225 genome sequencing, assembly, and annotation.</title>
        <authorList>
            <person name="Fakankun I.U."/>
            <person name="Fristensky B."/>
            <person name="Levin D.B."/>
        </authorList>
    </citation>
    <scope>NUCLEOTIDE SEQUENCE [LARGE SCALE GENOMIC DNA]</scope>
    <source>
        <strain evidence="2 3">UCD-FST 08-225</strain>
    </source>
</reference>
<dbReference type="Gene3D" id="2.10.220.10">
    <property type="entry name" value="Hormone Receptor, Insulin-like Growth Factor Receptor 1, Chain A, domain 2"/>
    <property type="match status" value="1"/>
</dbReference>
<gene>
    <name evidence="2" type="ORF">DMC30DRAFT_418475</name>
</gene>
<protein>
    <recommendedName>
        <fullName evidence="4">Insulin-like growth factor binding protein</fullName>
    </recommendedName>
</protein>
<evidence type="ECO:0000313" key="2">
    <source>
        <dbReference type="EMBL" id="TNY18816.1"/>
    </source>
</evidence>
<feature type="chain" id="PRO_5023016348" description="Insulin-like growth factor binding protein" evidence="1">
    <location>
        <begin position="20"/>
        <end position="387"/>
    </location>
</feature>